<proteinExistence type="predicted"/>
<evidence type="ECO:0000313" key="2">
    <source>
        <dbReference type="Proteomes" id="UP001196301"/>
    </source>
</evidence>
<dbReference type="RefSeq" id="WP_216571196.1">
    <property type="nucleotide sequence ID" value="NZ_JAHLOQ010000036.1"/>
</dbReference>
<organism evidence="1 2">
    <name type="scientific">Intestinibacter bartlettii</name>
    <dbReference type="NCBI Taxonomy" id="261299"/>
    <lineage>
        <taxon>Bacteria</taxon>
        <taxon>Bacillati</taxon>
        <taxon>Bacillota</taxon>
        <taxon>Clostridia</taxon>
        <taxon>Peptostreptococcales</taxon>
        <taxon>Peptostreptococcaceae</taxon>
        <taxon>Intestinibacter</taxon>
    </lineage>
</organism>
<protein>
    <submittedName>
        <fullName evidence="1">DUF3793 family protein</fullName>
    </submittedName>
</protein>
<evidence type="ECO:0000313" key="1">
    <source>
        <dbReference type="EMBL" id="MBU5337039.1"/>
    </source>
</evidence>
<gene>
    <name evidence="1" type="ORF">KQI20_11360</name>
</gene>
<dbReference type="InterPro" id="IPR024523">
    <property type="entry name" value="DUF3793"/>
</dbReference>
<reference evidence="1 2" key="1">
    <citation type="submission" date="2021-06" db="EMBL/GenBank/DDBJ databases">
        <authorList>
            <person name="Sun Q."/>
            <person name="Li D."/>
        </authorList>
    </citation>
    <scope>NUCLEOTIDE SEQUENCE [LARGE SCALE GENOMIC DNA]</scope>
    <source>
        <strain evidence="1 2">N19</strain>
    </source>
</reference>
<comment type="caution">
    <text evidence="1">The sequence shown here is derived from an EMBL/GenBank/DDBJ whole genome shotgun (WGS) entry which is preliminary data.</text>
</comment>
<dbReference type="EMBL" id="JAHLOQ010000036">
    <property type="protein sequence ID" value="MBU5337039.1"/>
    <property type="molecule type" value="Genomic_DNA"/>
</dbReference>
<accession>A0ABS6DZ28</accession>
<sequence length="186" mass="22135">MMFQSKLIKFCSPTLAGIKCGSLFKFKNKYNISIDMILEHYNNMYNQKGLFFFNILEKNDYALIYVYRRENLIKNLYSTEIYNFLKKYGYKLNNLDDDLNHLKYHFHILGATPHEVGLFLGYPLCDVKGFIDNKGKNYKHSGCWKVYDNQQNTIMYFNKCKFYTNLYLQLFNLGIPLDKLILSNKP</sequence>
<keyword evidence="2" id="KW-1185">Reference proteome</keyword>
<name>A0ABS6DZ28_9FIRM</name>
<dbReference type="Proteomes" id="UP001196301">
    <property type="component" value="Unassembled WGS sequence"/>
</dbReference>
<dbReference type="Pfam" id="PF12672">
    <property type="entry name" value="DUF3793"/>
    <property type="match status" value="1"/>
</dbReference>